<protein>
    <submittedName>
        <fullName evidence="7">Putative 5xTM membrane YitT family protein</fullName>
    </submittedName>
</protein>
<dbReference type="GO" id="GO:0005886">
    <property type="term" value="C:plasma membrane"/>
    <property type="evidence" value="ECO:0007669"/>
    <property type="project" value="UniProtKB-SubCell"/>
</dbReference>
<keyword evidence="4 6" id="KW-1133">Transmembrane helix</keyword>
<evidence type="ECO:0000256" key="6">
    <source>
        <dbReference type="SAM" id="Phobius"/>
    </source>
</evidence>
<dbReference type="Pfam" id="PF02588">
    <property type="entry name" value="YitT_membrane"/>
    <property type="match status" value="1"/>
</dbReference>
<dbReference type="AlphaFoldDB" id="A0A2W7PV86"/>
<dbReference type="PANTHER" id="PTHR33545">
    <property type="entry name" value="UPF0750 MEMBRANE PROTEIN YITT-RELATED"/>
    <property type="match status" value="1"/>
</dbReference>
<dbReference type="PANTHER" id="PTHR33545:SF5">
    <property type="entry name" value="UPF0750 MEMBRANE PROTEIN YITT"/>
    <property type="match status" value="1"/>
</dbReference>
<name>A0A2W7PV86_9RHOB</name>
<organism evidence="7 8">
    <name type="scientific">Roseinatronobacter thiooxidans</name>
    <dbReference type="NCBI Taxonomy" id="121821"/>
    <lineage>
        <taxon>Bacteria</taxon>
        <taxon>Pseudomonadati</taxon>
        <taxon>Pseudomonadota</taxon>
        <taxon>Alphaproteobacteria</taxon>
        <taxon>Rhodobacterales</taxon>
        <taxon>Paracoccaceae</taxon>
        <taxon>Roseinatronobacter</taxon>
    </lineage>
</organism>
<keyword evidence="5 6" id="KW-0472">Membrane</keyword>
<feature type="transmembrane region" description="Helical" evidence="6">
    <location>
        <begin position="16"/>
        <end position="37"/>
    </location>
</feature>
<evidence type="ECO:0000256" key="4">
    <source>
        <dbReference type="ARBA" id="ARBA00022989"/>
    </source>
</evidence>
<keyword evidence="2" id="KW-1003">Cell membrane</keyword>
<evidence type="ECO:0000256" key="5">
    <source>
        <dbReference type="ARBA" id="ARBA00023136"/>
    </source>
</evidence>
<dbReference type="EMBL" id="QKZQ01000015">
    <property type="protein sequence ID" value="PZX39366.1"/>
    <property type="molecule type" value="Genomic_DNA"/>
</dbReference>
<feature type="transmembrane region" description="Helical" evidence="6">
    <location>
        <begin position="146"/>
        <end position="167"/>
    </location>
</feature>
<evidence type="ECO:0000256" key="3">
    <source>
        <dbReference type="ARBA" id="ARBA00022692"/>
    </source>
</evidence>
<comment type="subcellular location">
    <subcellularLocation>
        <location evidence="1">Cell membrane</location>
        <topology evidence="1">Multi-pass membrane protein</topology>
    </subcellularLocation>
</comment>
<feature type="transmembrane region" description="Helical" evidence="6">
    <location>
        <begin position="78"/>
        <end position="96"/>
    </location>
</feature>
<dbReference type="InterPro" id="IPR003740">
    <property type="entry name" value="YitT"/>
</dbReference>
<feature type="transmembrane region" description="Helical" evidence="6">
    <location>
        <begin position="43"/>
        <end position="66"/>
    </location>
</feature>
<gene>
    <name evidence="7" type="ORF">LY56_02898</name>
</gene>
<sequence>MTASAPHTKFEDAQGLVFGAVMCAFGVLILTGAGLVTGQTAGLAVLVAYITGYSFGVVFFAINIPFYALAWWRLGRAFTVKTFVSVALISAISLVIEDLVQVDPAHPAVAAVLFGLIAGAGLLAIFRHRASLGGVGIVAYDLQERFGWRAGWVQLAFDLALFAVALLVLDPDLVLWSLLGAAVLNAIVAINHRRDRYIGT</sequence>
<accession>A0A2W7PV86</accession>
<feature type="transmembrane region" description="Helical" evidence="6">
    <location>
        <begin position="108"/>
        <end position="126"/>
    </location>
</feature>
<keyword evidence="3 6" id="KW-0812">Transmembrane</keyword>
<dbReference type="STRING" id="121821.GCA_001870675_00379"/>
<dbReference type="Proteomes" id="UP000249364">
    <property type="component" value="Unassembled WGS sequence"/>
</dbReference>
<proteinExistence type="predicted"/>
<evidence type="ECO:0000313" key="8">
    <source>
        <dbReference type="Proteomes" id="UP000249364"/>
    </source>
</evidence>
<evidence type="ECO:0000256" key="1">
    <source>
        <dbReference type="ARBA" id="ARBA00004651"/>
    </source>
</evidence>
<dbReference type="InterPro" id="IPR051461">
    <property type="entry name" value="UPF0750_membrane"/>
</dbReference>
<evidence type="ECO:0000256" key="2">
    <source>
        <dbReference type="ARBA" id="ARBA00022475"/>
    </source>
</evidence>
<feature type="transmembrane region" description="Helical" evidence="6">
    <location>
        <begin position="173"/>
        <end position="190"/>
    </location>
</feature>
<reference evidence="7 8" key="1">
    <citation type="submission" date="2018-06" db="EMBL/GenBank/DDBJ databases">
        <title>Genomic Encyclopedia of Archaeal and Bacterial Type Strains, Phase II (KMG-II): from individual species to whole genera.</title>
        <authorList>
            <person name="Goeker M."/>
        </authorList>
    </citation>
    <scope>NUCLEOTIDE SEQUENCE [LARGE SCALE GENOMIC DNA]</scope>
    <source>
        <strain evidence="7 8">DSM 13087</strain>
    </source>
</reference>
<dbReference type="OrthoDB" id="3296441at2"/>
<keyword evidence="8" id="KW-1185">Reference proteome</keyword>
<evidence type="ECO:0000313" key="7">
    <source>
        <dbReference type="EMBL" id="PZX39366.1"/>
    </source>
</evidence>
<comment type="caution">
    <text evidence="7">The sequence shown here is derived from an EMBL/GenBank/DDBJ whole genome shotgun (WGS) entry which is preliminary data.</text>
</comment>
<dbReference type="RefSeq" id="WP_071469239.1">
    <property type="nucleotide sequence ID" value="NZ_MEHT01000010.1"/>
</dbReference>